<dbReference type="PRINTS" id="PR00724">
    <property type="entry name" value="CRBOXYPTASEC"/>
</dbReference>
<comment type="caution">
    <text evidence="3">The sequence shown here is derived from an EMBL/GenBank/DDBJ whole genome shotgun (WGS) entry which is preliminary data.</text>
</comment>
<dbReference type="EMBL" id="DYDO01000003">
    <property type="protein sequence ID" value="DBA27812.1"/>
    <property type="molecule type" value="Genomic_DNA"/>
</dbReference>
<feature type="chain" id="PRO_5043094510" description="Carboxypeptidase" evidence="2">
    <location>
        <begin position="18"/>
        <end position="191"/>
    </location>
</feature>
<organism evidence="3 4">
    <name type="scientific">Pyxicephalus adspersus</name>
    <name type="common">African bullfrog</name>
    <dbReference type="NCBI Taxonomy" id="30357"/>
    <lineage>
        <taxon>Eukaryota</taxon>
        <taxon>Metazoa</taxon>
        <taxon>Chordata</taxon>
        <taxon>Craniata</taxon>
        <taxon>Vertebrata</taxon>
        <taxon>Euteleostomi</taxon>
        <taxon>Amphibia</taxon>
        <taxon>Batrachia</taxon>
        <taxon>Anura</taxon>
        <taxon>Neobatrachia</taxon>
        <taxon>Ranoidea</taxon>
        <taxon>Pyxicephalidae</taxon>
        <taxon>Pyxicephalinae</taxon>
        <taxon>Pyxicephalus</taxon>
    </lineage>
</organism>
<reference evidence="3" key="1">
    <citation type="thesis" date="2020" institute="ProQuest LLC" country="789 East Eisenhower Parkway, Ann Arbor, MI, USA">
        <title>Comparative Genomics and Chromosome Evolution.</title>
        <authorList>
            <person name="Mudd A.B."/>
        </authorList>
    </citation>
    <scope>NUCLEOTIDE SEQUENCE</scope>
    <source>
        <strain evidence="3">1538</strain>
        <tissue evidence="3">Blood</tissue>
    </source>
</reference>
<keyword evidence="2" id="KW-0121">Carboxypeptidase</keyword>
<dbReference type="PANTHER" id="PTHR11802">
    <property type="entry name" value="SERINE PROTEASE FAMILY S10 SERINE CARBOXYPEPTIDASE"/>
    <property type="match status" value="1"/>
</dbReference>
<keyword evidence="2" id="KW-0732">Signal</keyword>
<dbReference type="EC" id="3.4.16.-" evidence="2"/>
<evidence type="ECO:0000256" key="2">
    <source>
        <dbReference type="RuleBase" id="RU361156"/>
    </source>
</evidence>
<evidence type="ECO:0000313" key="3">
    <source>
        <dbReference type="EMBL" id="DBA27812.1"/>
    </source>
</evidence>
<comment type="similarity">
    <text evidence="1 2">Belongs to the peptidase S10 family.</text>
</comment>
<protein>
    <recommendedName>
        <fullName evidence="2">Carboxypeptidase</fullName>
        <ecNumber evidence="2">3.4.16.-</ecNumber>
    </recommendedName>
</protein>
<name>A0AAV3AUI8_PYXAD</name>
<dbReference type="GO" id="GO:0006508">
    <property type="term" value="P:proteolysis"/>
    <property type="evidence" value="ECO:0007669"/>
    <property type="project" value="UniProtKB-KW"/>
</dbReference>
<evidence type="ECO:0000256" key="1">
    <source>
        <dbReference type="ARBA" id="ARBA00009431"/>
    </source>
</evidence>
<dbReference type="SUPFAM" id="SSF53474">
    <property type="entry name" value="alpha/beta-Hydrolases"/>
    <property type="match status" value="1"/>
</dbReference>
<dbReference type="InterPro" id="IPR029058">
    <property type="entry name" value="AB_hydrolase_fold"/>
</dbReference>
<evidence type="ECO:0000313" key="4">
    <source>
        <dbReference type="Proteomes" id="UP001181693"/>
    </source>
</evidence>
<gene>
    <name evidence="3" type="ORF">GDO54_008269</name>
</gene>
<dbReference type="PROSITE" id="PS00131">
    <property type="entry name" value="CARBOXYPEPT_SER_SER"/>
    <property type="match status" value="1"/>
</dbReference>
<sequence length="191" mass="21328">MILLLCTICLVIFSIQAAPQKDQIAFLPGLDEQPSFLQYSGYLNVPGGKYLHYWFVESQQNPSASPVVLWLNGGPGCSSLDGFLTGHGPFLVQEDGNTLKKNPHSWNKVAWDNHMALKDFFRLFPEFKDNDFYIAGESYGGFYVPRLAVELSKDVSINLKGIAIGNGLTSYDINSNSLLYFAYYHGLIDTE</sequence>
<dbReference type="AlphaFoldDB" id="A0AAV3AUI8"/>
<proteinExistence type="inferred from homology"/>
<accession>A0AAV3AUI8</accession>
<keyword evidence="2" id="KW-0378">Hydrolase</keyword>
<dbReference type="PANTHER" id="PTHR11802:SF502">
    <property type="entry name" value="LYSOSOMAL PROTECTIVE PROTEIN"/>
    <property type="match status" value="1"/>
</dbReference>
<dbReference type="Pfam" id="PF00450">
    <property type="entry name" value="Peptidase_S10"/>
    <property type="match status" value="1"/>
</dbReference>
<dbReference type="Gene3D" id="3.40.50.1820">
    <property type="entry name" value="alpha/beta hydrolase"/>
    <property type="match status" value="2"/>
</dbReference>
<dbReference type="Proteomes" id="UP001181693">
    <property type="component" value="Unassembled WGS sequence"/>
</dbReference>
<keyword evidence="2" id="KW-0645">Protease</keyword>
<keyword evidence="4" id="KW-1185">Reference proteome</keyword>
<dbReference type="InterPro" id="IPR018202">
    <property type="entry name" value="Ser_caboxypep_ser_AS"/>
</dbReference>
<dbReference type="GO" id="GO:0004185">
    <property type="term" value="F:serine-type carboxypeptidase activity"/>
    <property type="evidence" value="ECO:0007669"/>
    <property type="project" value="UniProtKB-UniRule"/>
</dbReference>
<dbReference type="InterPro" id="IPR001563">
    <property type="entry name" value="Peptidase_S10"/>
</dbReference>
<feature type="signal peptide" evidence="2">
    <location>
        <begin position="1"/>
        <end position="17"/>
    </location>
</feature>